<evidence type="ECO:0000313" key="8">
    <source>
        <dbReference type="Proteomes" id="UP000321197"/>
    </source>
</evidence>
<dbReference type="AlphaFoldDB" id="A0A511R2B9"/>
<reference evidence="7 8" key="1">
    <citation type="submission" date="2019-07" db="EMBL/GenBank/DDBJ databases">
        <title>Whole genome shotgun sequence of Meiothermus hypogaeus NBRC 106114.</title>
        <authorList>
            <person name="Hosoyama A."/>
            <person name="Uohara A."/>
            <person name="Ohji S."/>
            <person name="Ichikawa N."/>
        </authorList>
    </citation>
    <scope>NUCLEOTIDE SEQUENCE [LARGE SCALE GENOMIC DNA]</scope>
    <source>
        <strain evidence="7 8">NBRC 106114</strain>
    </source>
</reference>
<dbReference type="Gene3D" id="2.30.42.10">
    <property type="match status" value="1"/>
</dbReference>
<dbReference type="GO" id="GO:0008236">
    <property type="term" value="F:serine-type peptidase activity"/>
    <property type="evidence" value="ECO:0007669"/>
    <property type="project" value="UniProtKB-KW"/>
</dbReference>
<proteinExistence type="inferred from homology"/>
<dbReference type="Pfam" id="PF22694">
    <property type="entry name" value="CtpB_N-like"/>
    <property type="match status" value="1"/>
</dbReference>
<accession>A0A511R2B9</accession>
<sequence length="442" mass="47810">MNETMKRRAWLIAAGGILAALVYAQLSGGAVEAFNRNPNGQALIQTYQLIQNQYLSRLEADKLNRVLEGGIRGMIGALDDEFTSYSPPQRASLRNQDVQGEFFGIGATLAPNENGGGARVQGVIRGLPAFNAGIRAGDVIIEVNGEDMTKLDLNEIVAKIRGPQNTKVTVGVRRDGTNAVLRFEMIRQRVEIISVSKTILPGNVGYVALETFGNVRVIEQLNAALNEMKQRGVQKLVFDLRDNGGGLLDQGCQVARAFIREGPIVYTRTRSETRLYCEANGQVAWSGPMVVLINGNSASASEIVAGAMQDTGRARVIGETSFGKGVGQNVIDLANGGDLTLVTFEWLTPKRRGINKQGIKPDIEVKDTRFEVPVAFEGTGAKPGENVTISIGGQTFTTKADDKGKFSFSQPRPAVNLPAERGQAEVDLNKDAILRRALEELR</sequence>
<dbReference type="Pfam" id="PF00595">
    <property type="entry name" value="PDZ"/>
    <property type="match status" value="1"/>
</dbReference>
<protein>
    <submittedName>
        <fullName evidence="7">Peptidase S41</fullName>
    </submittedName>
</protein>
<gene>
    <name evidence="7" type="ORF">MHY01S_16330</name>
</gene>
<dbReference type="InterPro" id="IPR013783">
    <property type="entry name" value="Ig-like_fold"/>
</dbReference>
<evidence type="ECO:0000259" key="6">
    <source>
        <dbReference type="PROSITE" id="PS50106"/>
    </source>
</evidence>
<evidence type="ECO:0000256" key="4">
    <source>
        <dbReference type="ARBA" id="ARBA00022825"/>
    </source>
</evidence>
<dbReference type="NCBIfam" id="TIGR00225">
    <property type="entry name" value="prc"/>
    <property type="match status" value="1"/>
</dbReference>
<dbReference type="GO" id="GO:0004175">
    <property type="term" value="F:endopeptidase activity"/>
    <property type="evidence" value="ECO:0007669"/>
    <property type="project" value="TreeGrafter"/>
</dbReference>
<dbReference type="CDD" id="cd07560">
    <property type="entry name" value="Peptidase_S41_CPP"/>
    <property type="match status" value="1"/>
</dbReference>
<dbReference type="SMART" id="SM00228">
    <property type="entry name" value="PDZ"/>
    <property type="match status" value="1"/>
</dbReference>
<dbReference type="GO" id="GO:0030288">
    <property type="term" value="C:outer membrane-bounded periplasmic space"/>
    <property type="evidence" value="ECO:0007669"/>
    <property type="project" value="TreeGrafter"/>
</dbReference>
<dbReference type="InterPro" id="IPR029045">
    <property type="entry name" value="ClpP/crotonase-like_dom_sf"/>
</dbReference>
<comment type="similarity">
    <text evidence="1 5">Belongs to the peptidase S41A family.</text>
</comment>
<dbReference type="PANTHER" id="PTHR32060:SF30">
    <property type="entry name" value="CARBOXY-TERMINAL PROCESSING PROTEASE CTPA"/>
    <property type="match status" value="1"/>
</dbReference>
<dbReference type="InterPro" id="IPR055210">
    <property type="entry name" value="CtpA/B_N"/>
</dbReference>
<dbReference type="SMART" id="SM00245">
    <property type="entry name" value="TSPc"/>
    <property type="match status" value="1"/>
</dbReference>
<evidence type="ECO:0000256" key="3">
    <source>
        <dbReference type="ARBA" id="ARBA00022801"/>
    </source>
</evidence>
<evidence type="ECO:0000256" key="2">
    <source>
        <dbReference type="ARBA" id="ARBA00022670"/>
    </source>
</evidence>
<dbReference type="GO" id="GO:0006508">
    <property type="term" value="P:proteolysis"/>
    <property type="evidence" value="ECO:0007669"/>
    <property type="project" value="UniProtKB-KW"/>
</dbReference>
<dbReference type="CDD" id="cd06782">
    <property type="entry name" value="cpPDZ_CPP-like"/>
    <property type="match status" value="1"/>
</dbReference>
<dbReference type="Gene3D" id="3.90.226.10">
    <property type="entry name" value="2-enoyl-CoA Hydratase, Chain A, domain 1"/>
    <property type="match status" value="1"/>
</dbReference>
<dbReference type="SUPFAM" id="SSF50156">
    <property type="entry name" value="PDZ domain-like"/>
    <property type="match status" value="1"/>
</dbReference>
<dbReference type="PROSITE" id="PS50106">
    <property type="entry name" value="PDZ"/>
    <property type="match status" value="1"/>
</dbReference>
<comment type="caution">
    <text evidence="7">The sequence shown here is derived from an EMBL/GenBank/DDBJ whole genome shotgun (WGS) entry which is preliminary data.</text>
</comment>
<evidence type="ECO:0000313" key="7">
    <source>
        <dbReference type="EMBL" id="GEM83467.1"/>
    </source>
</evidence>
<dbReference type="InterPro" id="IPR004447">
    <property type="entry name" value="Peptidase_S41A"/>
</dbReference>
<dbReference type="InterPro" id="IPR006311">
    <property type="entry name" value="TAT_signal"/>
</dbReference>
<keyword evidence="4 5" id="KW-0720">Serine protease</keyword>
<feature type="domain" description="PDZ" evidence="6">
    <location>
        <begin position="99"/>
        <end position="161"/>
    </location>
</feature>
<evidence type="ECO:0000256" key="5">
    <source>
        <dbReference type="RuleBase" id="RU004404"/>
    </source>
</evidence>
<dbReference type="SUPFAM" id="SSF52096">
    <property type="entry name" value="ClpP/crotonase"/>
    <property type="match status" value="1"/>
</dbReference>
<dbReference type="InterPro" id="IPR001478">
    <property type="entry name" value="PDZ"/>
</dbReference>
<dbReference type="Proteomes" id="UP000321197">
    <property type="component" value="Unassembled WGS sequence"/>
</dbReference>
<dbReference type="Gene3D" id="2.60.40.10">
    <property type="entry name" value="Immunoglobulins"/>
    <property type="match status" value="1"/>
</dbReference>
<keyword evidence="3 5" id="KW-0378">Hydrolase</keyword>
<keyword evidence="2 5" id="KW-0645">Protease</keyword>
<evidence type="ECO:0000256" key="1">
    <source>
        <dbReference type="ARBA" id="ARBA00009179"/>
    </source>
</evidence>
<dbReference type="PANTHER" id="PTHR32060">
    <property type="entry name" value="TAIL-SPECIFIC PROTEASE"/>
    <property type="match status" value="1"/>
</dbReference>
<dbReference type="Pfam" id="PF03572">
    <property type="entry name" value="Peptidase_S41"/>
    <property type="match status" value="1"/>
</dbReference>
<dbReference type="EMBL" id="BJXL01000046">
    <property type="protein sequence ID" value="GEM83467.1"/>
    <property type="molecule type" value="Genomic_DNA"/>
</dbReference>
<dbReference type="InterPro" id="IPR036034">
    <property type="entry name" value="PDZ_sf"/>
</dbReference>
<name>A0A511R2B9_9DEIN</name>
<organism evidence="7 8">
    <name type="scientific">Meiothermus hypogaeus NBRC 106114</name>
    <dbReference type="NCBI Taxonomy" id="1227553"/>
    <lineage>
        <taxon>Bacteria</taxon>
        <taxon>Thermotogati</taxon>
        <taxon>Deinococcota</taxon>
        <taxon>Deinococci</taxon>
        <taxon>Thermales</taxon>
        <taxon>Thermaceae</taxon>
        <taxon>Meiothermus</taxon>
    </lineage>
</organism>
<dbReference type="GO" id="GO:0007165">
    <property type="term" value="P:signal transduction"/>
    <property type="evidence" value="ECO:0007669"/>
    <property type="project" value="TreeGrafter"/>
</dbReference>
<dbReference type="PROSITE" id="PS51318">
    <property type="entry name" value="TAT"/>
    <property type="match status" value="1"/>
</dbReference>
<dbReference type="InterPro" id="IPR005151">
    <property type="entry name" value="Tail-specific_protease"/>
</dbReference>
<dbReference type="Gene3D" id="3.30.750.44">
    <property type="match status" value="1"/>
</dbReference>